<evidence type="ECO:0000313" key="9">
    <source>
        <dbReference type="EMBL" id="KTB04855.1"/>
    </source>
</evidence>
<feature type="compositionally biased region" description="Low complexity" evidence="6">
    <location>
        <begin position="159"/>
        <end position="181"/>
    </location>
</feature>
<dbReference type="GO" id="GO:0005634">
    <property type="term" value="C:nucleus"/>
    <property type="evidence" value="ECO:0007669"/>
    <property type="project" value="TreeGrafter"/>
</dbReference>
<feature type="domain" description="C2H2-type" evidence="7">
    <location>
        <begin position="480"/>
        <end position="507"/>
    </location>
</feature>
<evidence type="ECO:0000256" key="6">
    <source>
        <dbReference type="SAM" id="MobiDB-lite"/>
    </source>
</evidence>
<dbReference type="PANTHER" id="PTHR16515:SF55">
    <property type="entry name" value="C2H2-TYPE DOMAIN-CONTAINING PROTEIN"/>
    <property type="match status" value="1"/>
</dbReference>
<dbReference type="VEuPathDB" id="FungiDB:GW608_L11341"/>
<dbReference type="SUPFAM" id="SSF57667">
    <property type="entry name" value="beta-beta-alpha zinc fingers"/>
    <property type="match status" value="2"/>
</dbReference>
<organism evidence="8 10">
    <name type="scientific">Candida glabrata</name>
    <name type="common">Yeast</name>
    <name type="synonym">Torulopsis glabrata</name>
    <dbReference type="NCBI Taxonomy" id="5478"/>
    <lineage>
        <taxon>Eukaryota</taxon>
        <taxon>Fungi</taxon>
        <taxon>Dikarya</taxon>
        <taxon>Ascomycota</taxon>
        <taxon>Saccharomycotina</taxon>
        <taxon>Saccharomycetes</taxon>
        <taxon>Saccharomycetales</taxon>
        <taxon>Saccharomycetaceae</taxon>
        <taxon>Nakaseomyces</taxon>
    </lineage>
</organism>
<feature type="region of interest" description="Disordered" evidence="6">
    <location>
        <begin position="346"/>
        <end position="392"/>
    </location>
</feature>
<feature type="compositionally biased region" description="Basic and acidic residues" evidence="6">
    <location>
        <begin position="372"/>
        <end position="384"/>
    </location>
</feature>
<dbReference type="Gene3D" id="3.30.160.60">
    <property type="entry name" value="Classic Zinc Finger"/>
    <property type="match status" value="4"/>
</dbReference>
<feature type="region of interest" description="Disordered" evidence="6">
    <location>
        <begin position="144"/>
        <end position="191"/>
    </location>
</feature>
<feature type="domain" description="C2H2-type" evidence="7">
    <location>
        <begin position="564"/>
        <end position="589"/>
    </location>
</feature>
<keyword evidence="3 5" id="KW-0863">Zinc-finger</keyword>
<dbReference type="VEuPathDB" id="FungiDB:GWK60_L11319"/>
<dbReference type="VEuPathDB" id="FungiDB:GVI51_L03729"/>
<feature type="region of interest" description="Disordered" evidence="6">
    <location>
        <begin position="443"/>
        <end position="476"/>
    </location>
</feature>
<reference evidence="8 10" key="1">
    <citation type="submission" date="2015-10" db="EMBL/GenBank/DDBJ databases">
        <title>Draft genomes sequences of Candida glabrata isolates 1A, 1B, 2A, 2B, 3A and 3B.</title>
        <authorList>
            <person name="Haavelsrud O.E."/>
            <person name="Gaustad P."/>
        </authorList>
    </citation>
    <scope>NUCLEOTIDE SEQUENCE [LARGE SCALE GENOMIC DNA]</scope>
    <source>
        <strain evidence="8">910700640</strain>
    </source>
</reference>
<dbReference type="EMBL" id="LLZZ01000115">
    <property type="protein sequence ID" value="KTB04855.1"/>
    <property type="molecule type" value="Genomic_DNA"/>
</dbReference>
<dbReference type="SMART" id="SM00355">
    <property type="entry name" value="ZnF_C2H2"/>
    <property type="match status" value="4"/>
</dbReference>
<evidence type="ECO:0000256" key="5">
    <source>
        <dbReference type="PROSITE-ProRule" id="PRU00042"/>
    </source>
</evidence>
<dbReference type="EMBL" id="LLZZ01000132">
    <property type="protein sequence ID" value="KTB01070.1"/>
    <property type="molecule type" value="Genomic_DNA"/>
</dbReference>
<evidence type="ECO:0000259" key="7">
    <source>
        <dbReference type="PROSITE" id="PS50157"/>
    </source>
</evidence>
<evidence type="ECO:0000256" key="2">
    <source>
        <dbReference type="ARBA" id="ARBA00022737"/>
    </source>
</evidence>
<feature type="region of interest" description="Disordered" evidence="6">
    <location>
        <begin position="113"/>
        <end position="132"/>
    </location>
</feature>
<dbReference type="VEuPathDB" id="FungiDB:CAGL0L03916g"/>
<proteinExistence type="predicted"/>
<evidence type="ECO:0000256" key="1">
    <source>
        <dbReference type="ARBA" id="ARBA00022723"/>
    </source>
</evidence>
<dbReference type="PROSITE" id="PS00028">
    <property type="entry name" value="ZINC_FINGER_C2H2_1"/>
    <property type="match status" value="4"/>
</dbReference>
<dbReference type="InterPro" id="IPR050331">
    <property type="entry name" value="Zinc_finger"/>
</dbReference>
<gene>
    <name evidence="8" type="ORF">AO440_004600</name>
    <name evidence="9" type="ORF">AO440_004986</name>
</gene>
<evidence type="ECO:0000256" key="3">
    <source>
        <dbReference type="ARBA" id="ARBA00022771"/>
    </source>
</evidence>
<feature type="domain" description="C2H2-type" evidence="7">
    <location>
        <begin position="508"/>
        <end position="535"/>
    </location>
</feature>
<dbReference type="GO" id="GO:0008270">
    <property type="term" value="F:zinc ion binding"/>
    <property type="evidence" value="ECO:0007669"/>
    <property type="project" value="UniProtKB-KW"/>
</dbReference>
<keyword evidence="2" id="KW-0677">Repeat</keyword>
<comment type="caution">
    <text evidence="8">The sequence shown here is derived from an EMBL/GenBank/DDBJ whole genome shotgun (WGS) entry which is preliminary data.</text>
</comment>
<dbReference type="VEuPathDB" id="FungiDB:B1J91_L03916g"/>
<protein>
    <submittedName>
        <fullName evidence="8">Asparagine-rich zinc finger protein AZF1</fullName>
    </submittedName>
</protein>
<dbReference type="AlphaFoldDB" id="A0A0W0CNU3"/>
<dbReference type="PANTHER" id="PTHR16515">
    <property type="entry name" value="PR DOMAIN ZINC FINGER PROTEIN"/>
    <property type="match status" value="1"/>
</dbReference>
<dbReference type="GO" id="GO:0010468">
    <property type="term" value="P:regulation of gene expression"/>
    <property type="evidence" value="ECO:0007669"/>
    <property type="project" value="TreeGrafter"/>
</dbReference>
<dbReference type="FunFam" id="3.30.160.60:FF:002343">
    <property type="entry name" value="Zinc finger protein 33A"/>
    <property type="match status" value="1"/>
</dbReference>
<dbReference type="Pfam" id="PF00096">
    <property type="entry name" value="zf-C2H2"/>
    <property type="match status" value="3"/>
</dbReference>
<dbReference type="InterPro" id="IPR036236">
    <property type="entry name" value="Znf_C2H2_sf"/>
</dbReference>
<feature type="domain" description="C2H2-type" evidence="7">
    <location>
        <begin position="536"/>
        <end position="563"/>
    </location>
</feature>
<keyword evidence="1" id="KW-0479">Metal-binding</keyword>
<evidence type="ECO:0000313" key="8">
    <source>
        <dbReference type="EMBL" id="KTB01070.1"/>
    </source>
</evidence>
<dbReference type="OMA" id="FHIKSEQ"/>
<name>A0A0W0CNU3_CANGB</name>
<feature type="compositionally biased region" description="Gly residues" evidence="6">
    <location>
        <begin position="117"/>
        <end position="126"/>
    </location>
</feature>
<dbReference type="PROSITE" id="PS50157">
    <property type="entry name" value="ZINC_FINGER_C2H2_2"/>
    <property type="match status" value="4"/>
</dbReference>
<accession>A0A0W0CNU3</accession>
<evidence type="ECO:0000313" key="10">
    <source>
        <dbReference type="Proteomes" id="UP000054886"/>
    </source>
</evidence>
<sequence length="642" mass="72223">MTDHPESGENYPPNNFEVRQRDIPTIRVRNQMFFNQQPYINKPLANNNNTPYGKNSTSGISSTNNYAKLDDPNNNFFNFDSSLNPASVFNPVDNKNVRTSFVNPQIDSMAQYYSQKPGGGSVGQGVMGPTNSQYLYQQGTKENTVGGLKSKNASSESYPQNQAHQQTATHQQQQQQQPQQQFRPYTNSVSTGYENIMNPLIQKNVNSDRNFYGAGANATTPYSTYGYNTQRKSSLQFDQSNDFAHDNKNYRQQLPIEGHSLPAGSQNNSINSSNNNLIFKDGMYTTSEQLNPEYFDSSQFNPQNLKPYIEASGLPLATARYNDEVGLGKRTSTLSNEAVQAMAQKNGPLDVARHSKSQSVPGKIDSFNRVGVTDRELQPQKDPNESSSPKLGATSIDKLMLIIEARQKGFMGQVPTTQDGDLLIDDDASKSILLPNAAQLVGGVPKPEGRYTKHIKKPEDSNNPDKPAKPRKKRPKVKKYQCAYCSKMFSQSTHLDVHIKAHMGYKPFECEFCGKRFTQAGNLRTHRRLHTGERPFKCDKCDKTFARRGNLTAHEFTHESIKPYICRLDNCFKRFSQLGNMKSHQNKYHPQTIKELTQKLALLDPDPTKNNISQNEMELLSYFASLYKYSNKGIKGRGKSSN</sequence>
<evidence type="ECO:0000256" key="4">
    <source>
        <dbReference type="ARBA" id="ARBA00022833"/>
    </source>
</evidence>
<dbReference type="InterPro" id="IPR013087">
    <property type="entry name" value="Znf_C2H2_type"/>
</dbReference>
<dbReference type="FunFam" id="3.30.160.60:FF:000624">
    <property type="entry name" value="zinc finger protein 697"/>
    <property type="match status" value="1"/>
</dbReference>
<dbReference type="Proteomes" id="UP000054886">
    <property type="component" value="Unassembled WGS sequence"/>
</dbReference>
<feature type="compositionally biased region" description="Polar residues" evidence="6">
    <location>
        <begin position="182"/>
        <end position="191"/>
    </location>
</feature>
<keyword evidence="4" id="KW-0862">Zinc</keyword>